<reference evidence="2 3" key="1">
    <citation type="submission" date="2017-02" db="EMBL/GenBank/DDBJ databases">
        <title>Amycolatopsis azurea DSM 43854 draft genome.</title>
        <authorList>
            <person name="Mayilraj S."/>
        </authorList>
    </citation>
    <scope>NUCLEOTIDE SEQUENCE [LARGE SCALE GENOMIC DNA]</scope>
    <source>
        <strain evidence="2 3">DSM 43854</strain>
    </source>
</reference>
<sequence length="169" mass="17440">MTNDSNSLPTRLRLGAAKILMSGRLSAIAMAVVSVSALAACTVAGKDSPVRAPTSSLNVQESRESAKDIFADLKACDLLEPMTSAQGFDPVQVETYESENGCGALKPRYGTVAAYLIPNAGISVMKPDGGQLVPTKIDARAAIEIPGSGGKGDARAIAEQIAPKLPRGN</sequence>
<keyword evidence="1" id="KW-0732">Signal</keyword>
<gene>
    <name evidence="2" type="ORF">B0293_08295</name>
</gene>
<keyword evidence="3" id="KW-1185">Reference proteome</keyword>
<accession>A0ABX3JID1</accession>
<protein>
    <recommendedName>
        <fullName evidence="4">Lipoprotein</fullName>
    </recommendedName>
</protein>
<dbReference type="Proteomes" id="UP000188551">
    <property type="component" value="Unassembled WGS sequence"/>
</dbReference>
<proteinExistence type="predicted"/>
<comment type="caution">
    <text evidence="2">The sequence shown here is derived from an EMBL/GenBank/DDBJ whole genome shotgun (WGS) entry which is preliminary data.</text>
</comment>
<evidence type="ECO:0000256" key="1">
    <source>
        <dbReference type="SAM" id="SignalP"/>
    </source>
</evidence>
<feature type="signal peptide" evidence="1">
    <location>
        <begin position="1"/>
        <end position="39"/>
    </location>
</feature>
<dbReference type="EMBL" id="MUXN01000005">
    <property type="protein sequence ID" value="OOC07064.1"/>
    <property type="molecule type" value="Genomic_DNA"/>
</dbReference>
<feature type="chain" id="PRO_5045107481" description="Lipoprotein" evidence="1">
    <location>
        <begin position="40"/>
        <end position="169"/>
    </location>
</feature>
<organism evidence="2 3">
    <name type="scientific">Amycolatopsis azurea DSM 43854</name>
    <dbReference type="NCBI Taxonomy" id="1238180"/>
    <lineage>
        <taxon>Bacteria</taxon>
        <taxon>Bacillati</taxon>
        <taxon>Actinomycetota</taxon>
        <taxon>Actinomycetes</taxon>
        <taxon>Pseudonocardiales</taxon>
        <taxon>Pseudonocardiaceae</taxon>
        <taxon>Amycolatopsis</taxon>
    </lineage>
</organism>
<evidence type="ECO:0008006" key="4">
    <source>
        <dbReference type="Google" id="ProtNLM"/>
    </source>
</evidence>
<evidence type="ECO:0000313" key="3">
    <source>
        <dbReference type="Proteomes" id="UP000188551"/>
    </source>
</evidence>
<dbReference type="RefSeq" id="WP_077241272.1">
    <property type="nucleotide sequence ID" value="NZ_ANMG01000059.1"/>
</dbReference>
<evidence type="ECO:0000313" key="2">
    <source>
        <dbReference type="EMBL" id="OOC07064.1"/>
    </source>
</evidence>
<name>A0ABX3JID1_9PSEU</name>